<dbReference type="EMBL" id="JAKMXF010000222">
    <property type="protein sequence ID" value="KAI6654226.1"/>
    <property type="molecule type" value="Genomic_DNA"/>
</dbReference>
<evidence type="ECO:0000256" key="1">
    <source>
        <dbReference type="SAM" id="Coils"/>
    </source>
</evidence>
<reference evidence="2 3" key="1">
    <citation type="journal article" date="2023" name="BMC Biol.">
        <title>The compact genome of the sponge Oopsacas minuta (Hexactinellida) is lacking key metazoan core genes.</title>
        <authorList>
            <person name="Santini S."/>
            <person name="Schenkelaars Q."/>
            <person name="Jourda C."/>
            <person name="Duchesne M."/>
            <person name="Belahbib H."/>
            <person name="Rocher C."/>
            <person name="Selva M."/>
            <person name="Riesgo A."/>
            <person name="Vervoort M."/>
            <person name="Leys S.P."/>
            <person name="Kodjabachian L."/>
            <person name="Le Bivic A."/>
            <person name="Borchiellini C."/>
            <person name="Claverie J.M."/>
            <person name="Renard E."/>
        </authorList>
    </citation>
    <scope>NUCLEOTIDE SEQUENCE [LARGE SCALE GENOMIC DNA]</scope>
    <source>
        <strain evidence="2">SPO-2</strain>
    </source>
</reference>
<evidence type="ECO:0000313" key="2">
    <source>
        <dbReference type="EMBL" id="KAI6654226.1"/>
    </source>
</evidence>
<proteinExistence type="predicted"/>
<evidence type="ECO:0008006" key="4">
    <source>
        <dbReference type="Google" id="ProtNLM"/>
    </source>
</evidence>
<dbReference type="Proteomes" id="UP001165289">
    <property type="component" value="Unassembled WGS sequence"/>
</dbReference>
<organism evidence="2 3">
    <name type="scientific">Oopsacas minuta</name>
    <dbReference type="NCBI Taxonomy" id="111878"/>
    <lineage>
        <taxon>Eukaryota</taxon>
        <taxon>Metazoa</taxon>
        <taxon>Porifera</taxon>
        <taxon>Hexactinellida</taxon>
        <taxon>Hexasterophora</taxon>
        <taxon>Lyssacinosida</taxon>
        <taxon>Leucopsacidae</taxon>
        <taxon>Oopsacas</taxon>
    </lineage>
</organism>
<dbReference type="AlphaFoldDB" id="A0AAV7JZU3"/>
<keyword evidence="1" id="KW-0175">Coiled coil</keyword>
<keyword evidence="3" id="KW-1185">Reference proteome</keyword>
<gene>
    <name evidence="2" type="ORF">LOD99_625</name>
</gene>
<sequence>MDPTNALFSNEPAPYMKCYEARNILIEEWSDEYHRTPFLSLVDLDKLISLPIFQFGLILKSKMLNDAEKVLLKRKRQQAKKNVATELLRKKNREQDHLLEESVRVLEEKREVLLRTKEELIEEIAHYQNEDM</sequence>
<feature type="coiled-coil region" evidence="1">
    <location>
        <begin position="74"/>
        <end position="130"/>
    </location>
</feature>
<comment type="caution">
    <text evidence="2">The sequence shown here is derived from an EMBL/GenBank/DDBJ whole genome shotgun (WGS) entry which is preliminary data.</text>
</comment>
<accession>A0AAV7JZU3</accession>
<evidence type="ECO:0000313" key="3">
    <source>
        <dbReference type="Proteomes" id="UP001165289"/>
    </source>
</evidence>
<name>A0AAV7JZU3_9METZ</name>
<protein>
    <recommendedName>
        <fullName evidence="4">BZIP domain-containing protein</fullName>
    </recommendedName>
</protein>